<comment type="caution">
    <text evidence="1">The sequence shown here is derived from an EMBL/GenBank/DDBJ whole genome shotgun (WGS) entry which is preliminary data.</text>
</comment>
<name>A0A024FXN5_9STRA</name>
<dbReference type="Proteomes" id="UP000053237">
    <property type="component" value="Unassembled WGS sequence"/>
</dbReference>
<proteinExistence type="predicted"/>
<evidence type="ECO:0000313" key="2">
    <source>
        <dbReference type="Proteomes" id="UP000053237"/>
    </source>
</evidence>
<dbReference type="AlphaFoldDB" id="A0A024FXN5"/>
<dbReference type="EMBL" id="CAIX01002168">
    <property type="protein sequence ID" value="CCI11791.1"/>
    <property type="molecule type" value="Genomic_DNA"/>
</dbReference>
<protein>
    <submittedName>
        <fullName evidence="1">Uncharacterized protein</fullName>
    </submittedName>
</protein>
<gene>
    <name evidence="1" type="ORF">BN9_134920</name>
</gene>
<evidence type="ECO:0000313" key="1">
    <source>
        <dbReference type="EMBL" id="CCI11791.1"/>
    </source>
</evidence>
<reference evidence="1 2" key="1">
    <citation type="submission" date="2012-05" db="EMBL/GenBank/DDBJ databases">
        <title>Recombination and specialization in a pathogen metapopulation.</title>
        <authorList>
            <person name="Gardiner A."/>
            <person name="Kemen E."/>
            <person name="Schultz-Larsen T."/>
            <person name="MacLean D."/>
            <person name="Van Oosterhout C."/>
            <person name="Jones J.D.G."/>
        </authorList>
    </citation>
    <scope>NUCLEOTIDE SEQUENCE [LARGE SCALE GENOMIC DNA]</scope>
    <source>
        <strain evidence="1 2">Ac Nc2</strain>
    </source>
</reference>
<accession>A0A024FXN5</accession>
<keyword evidence="2" id="KW-1185">Reference proteome</keyword>
<organism evidence="1 2">
    <name type="scientific">Albugo candida</name>
    <dbReference type="NCBI Taxonomy" id="65357"/>
    <lineage>
        <taxon>Eukaryota</taxon>
        <taxon>Sar</taxon>
        <taxon>Stramenopiles</taxon>
        <taxon>Oomycota</taxon>
        <taxon>Peronosporomycetes</taxon>
        <taxon>Albuginales</taxon>
        <taxon>Albuginaceae</taxon>
        <taxon>Albugo</taxon>
    </lineage>
</organism>
<sequence>MLQFSEFYVKCKYFTYLSFENIERAFGYMIDEVQIKLGRTFFILKANICLHEKRKQLGRSCSRSVDCVRGEIGKKKIETNILFNCMNTTSHLRLQSYVHFEESYPGYALINVIPFNWEHVRNCLS</sequence>
<dbReference type="InParanoid" id="A0A024FXN5"/>